<protein>
    <submittedName>
        <fullName evidence="2">GP179 protein</fullName>
    </submittedName>
</protein>
<feature type="compositionally biased region" description="Basic and acidic residues" evidence="1">
    <location>
        <begin position="76"/>
        <end position="107"/>
    </location>
</feature>
<organism evidence="2 3">
    <name type="scientific">Grallaria varia</name>
    <name type="common">variegated antpitta</name>
    <dbReference type="NCBI Taxonomy" id="117165"/>
    <lineage>
        <taxon>Eukaryota</taxon>
        <taxon>Metazoa</taxon>
        <taxon>Chordata</taxon>
        <taxon>Craniata</taxon>
        <taxon>Vertebrata</taxon>
        <taxon>Euteleostomi</taxon>
        <taxon>Archelosauria</taxon>
        <taxon>Archosauria</taxon>
        <taxon>Dinosauria</taxon>
        <taxon>Saurischia</taxon>
        <taxon>Theropoda</taxon>
        <taxon>Coelurosauria</taxon>
        <taxon>Aves</taxon>
        <taxon>Neognathae</taxon>
        <taxon>Neoaves</taxon>
        <taxon>Telluraves</taxon>
        <taxon>Australaves</taxon>
        <taxon>Passeriformes</taxon>
        <taxon>Formicariidae</taxon>
        <taxon>Grallaria</taxon>
    </lineage>
</organism>
<comment type="caution">
    <text evidence="2">The sequence shown here is derived from an EMBL/GenBank/DDBJ whole genome shotgun (WGS) entry which is preliminary data.</text>
</comment>
<sequence>CPWEGAEPQLEKRTVPGKDKLPPRELSRLREKGSKDRDLKAEICPWEVQEAKSFDKAQICPWEGAEPQVEKGTVPGKDKLPPRELSRLREKGSKDRESICSWERLDTEQPPGKARAWSTALPK</sequence>
<name>A0A7K9AFM0_9PASS</name>
<feature type="region of interest" description="Disordered" evidence="1">
    <location>
        <begin position="63"/>
        <end position="123"/>
    </location>
</feature>
<feature type="non-terminal residue" evidence="2">
    <location>
        <position position="1"/>
    </location>
</feature>
<evidence type="ECO:0000313" key="2">
    <source>
        <dbReference type="EMBL" id="NXG26388.1"/>
    </source>
</evidence>
<evidence type="ECO:0000313" key="3">
    <source>
        <dbReference type="Proteomes" id="UP000591535"/>
    </source>
</evidence>
<dbReference type="EMBL" id="VWZG01013482">
    <property type="protein sequence ID" value="NXG26388.1"/>
    <property type="molecule type" value="Genomic_DNA"/>
</dbReference>
<evidence type="ECO:0000256" key="1">
    <source>
        <dbReference type="SAM" id="MobiDB-lite"/>
    </source>
</evidence>
<dbReference type="Proteomes" id="UP000591535">
    <property type="component" value="Unassembled WGS sequence"/>
</dbReference>
<feature type="non-terminal residue" evidence="2">
    <location>
        <position position="123"/>
    </location>
</feature>
<feature type="compositionally biased region" description="Basic and acidic residues" evidence="1">
    <location>
        <begin position="9"/>
        <end position="40"/>
    </location>
</feature>
<keyword evidence="3" id="KW-1185">Reference proteome</keyword>
<dbReference type="AlphaFoldDB" id="A0A7K9AFM0"/>
<accession>A0A7K9AFM0</accession>
<gene>
    <name evidence="2" type="primary">Gpr179</name>
    <name evidence="2" type="ORF">GRAVAR_R15179</name>
</gene>
<proteinExistence type="predicted"/>
<reference evidence="2 3" key="1">
    <citation type="submission" date="2019-09" db="EMBL/GenBank/DDBJ databases">
        <title>Bird 10,000 Genomes (B10K) Project - Family phase.</title>
        <authorList>
            <person name="Zhang G."/>
        </authorList>
    </citation>
    <scope>NUCLEOTIDE SEQUENCE [LARGE SCALE GENOMIC DNA]</scope>
    <source>
        <strain evidence="2">B10K-DU-001-02</strain>
        <tissue evidence="2">Muscle</tissue>
    </source>
</reference>
<feature type="region of interest" description="Disordered" evidence="1">
    <location>
        <begin position="1"/>
        <end position="40"/>
    </location>
</feature>